<dbReference type="RefSeq" id="WP_147188019.1">
    <property type="nucleotide sequence ID" value="NZ_CP042435.1"/>
</dbReference>
<accession>A0A5B8V4U7</accession>
<protein>
    <recommendedName>
        <fullName evidence="4">Lipoprotein</fullName>
    </recommendedName>
</protein>
<dbReference type="EMBL" id="CP042435">
    <property type="protein sequence ID" value="QEC66219.1"/>
    <property type="molecule type" value="Genomic_DNA"/>
</dbReference>
<gene>
    <name evidence="2" type="ORF">FRZ67_02440</name>
</gene>
<sequence length="295" mass="31965">MKPSLSRRLLPLCALLTICVLSCKKNESSASTTSQQTTETLLMNATNVAADATNLQSMDMEDVMGSDSAADCRTITYDTLKTVYPHVKTVDYGTGCMGPDGVMRKGKRIITVYADALTASPGTLISVTTFEDFYVDDINIKGMVQSYIDSTSTADVPVIKNVAEKILSTSDGDSKTISSVNYWKKIEGVNTLNRHDDVFEITGSASGNETLDGATEMQWSSQINSEHHVIKPVSCDFRTKGAIDIQLHIITGGSSNFTEYLDYGDGTCDNKATLSINGGTAKEITLPLYFWPLSL</sequence>
<keyword evidence="3" id="KW-1185">Reference proteome</keyword>
<evidence type="ECO:0000313" key="3">
    <source>
        <dbReference type="Proteomes" id="UP000321533"/>
    </source>
</evidence>
<evidence type="ECO:0008006" key="4">
    <source>
        <dbReference type="Google" id="ProtNLM"/>
    </source>
</evidence>
<evidence type="ECO:0000313" key="2">
    <source>
        <dbReference type="EMBL" id="QEC66219.1"/>
    </source>
</evidence>
<proteinExistence type="predicted"/>
<dbReference type="AlphaFoldDB" id="A0A5B8V4U7"/>
<dbReference type="Proteomes" id="UP000321533">
    <property type="component" value="Chromosome"/>
</dbReference>
<name>A0A5B8V4U7_9BACT</name>
<dbReference type="OrthoDB" id="1114031at2"/>
<keyword evidence="1" id="KW-0732">Signal</keyword>
<feature type="signal peptide" evidence="1">
    <location>
        <begin position="1"/>
        <end position="24"/>
    </location>
</feature>
<dbReference type="KEGG" id="pgin:FRZ67_02440"/>
<reference evidence="2 3" key="1">
    <citation type="journal article" date="2016" name="Int. J. Syst. Evol. Microbiol.">
        <title>Panacibacter ginsenosidivorans gen. nov., sp. nov., with ginsenoside converting activity isolated from soil of a ginseng field.</title>
        <authorList>
            <person name="Siddiqi M.Z."/>
            <person name="Muhammad Shafi S."/>
            <person name="Choi K.D."/>
            <person name="Im W.T."/>
        </authorList>
    </citation>
    <scope>NUCLEOTIDE SEQUENCE [LARGE SCALE GENOMIC DNA]</scope>
    <source>
        <strain evidence="2 3">Gsoil1550</strain>
    </source>
</reference>
<organism evidence="2 3">
    <name type="scientific">Panacibacter ginsenosidivorans</name>
    <dbReference type="NCBI Taxonomy" id="1813871"/>
    <lineage>
        <taxon>Bacteria</taxon>
        <taxon>Pseudomonadati</taxon>
        <taxon>Bacteroidota</taxon>
        <taxon>Chitinophagia</taxon>
        <taxon>Chitinophagales</taxon>
        <taxon>Chitinophagaceae</taxon>
        <taxon>Panacibacter</taxon>
    </lineage>
</organism>
<evidence type="ECO:0000256" key="1">
    <source>
        <dbReference type="SAM" id="SignalP"/>
    </source>
</evidence>
<feature type="chain" id="PRO_5022751145" description="Lipoprotein" evidence="1">
    <location>
        <begin position="25"/>
        <end position="295"/>
    </location>
</feature>